<evidence type="ECO:0000313" key="3">
    <source>
        <dbReference type="Proteomes" id="UP000182235"/>
    </source>
</evidence>
<accession>A0A1J9Q077</accession>
<proteinExistence type="predicted"/>
<evidence type="ECO:0000256" key="1">
    <source>
        <dbReference type="SAM" id="MobiDB-lite"/>
    </source>
</evidence>
<dbReference type="AlphaFoldDB" id="A0A1J9Q077"/>
<dbReference type="EMBL" id="LGRN01001233">
    <property type="protein sequence ID" value="OJD09663.1"/>
    <property type="molecule type" value="Genomic_DNA"/>
</dbReference>
<dbReference type="VEuPathDB" id="FungiDB:AJ78_08991"/>
<name>A0A1J9Q077_9EURO</name>
<sequence length="76" mass="8574">IMPPESTENFTTMTCSEDPQHSSTTKLKDAYSCGRTHGSFLAYFFKIKDKPVSTPISFMTVEPGRLYLNSQSFIDN</sequence>
<feature type="region of interest" description="Disordered" evidence="1">
    <location>
        <begin position="1"/>
        <end position="22"/>
    </location>
</feature>
<evidence type="ECO:0000313" key="2">
    <source>
        <dbReference type="EMBL" id="OJD09663.1"/>
    </source>
</evidence>
<dbReference type="Proteomes" id="UP000182235">
    <property type="component" value="Unassembled WGS sequence"/>
</dbReference>
<reference evidence="2 3" key="1">
    <citation type="submission" date="2015-07" db="EMBL/GenBank/DDBJ databases">
        <title>Emmonsia species relationships and genome sequence.</title>
        <authorList>
            <consortium name="The Broad Institute Genomics Platform"/>
            <person name="Cuomo C.A."/>
            <person name="Munoz J.F."/>
            <person name="Imamovic A."/>
            <person name="Priest M.E."/>
            <person name="Young S."/>
            <person name="Clay O.K."/>
            <person name="McEwen J.G."/>
        </authorList>
    </citation>
    <scope>NUCLEOTIDE SEQUENCE [LARGE SCALE GENOMIC DNA]</scope>
    <source>
        <strain evidence="2 3">UAMH 9510</strain>
    </source>
</reference>
<feature type="non-terminal residue" evidence="2">
    <location>
        <position position="1"/>
    </location>
</feature>
<organism evidence="2 3">
    <name type="scientific">Emergomyces pasteurianus Ep9510</name>
    <dbReference type="NCBI Taxonomy" id="1447872"/>
    <lineage>
        <taxon>Eukaryota</taxon>
        <taxon>Fungi</taxon>
        <taxon>Dikarya</taxon>
        <taxon>Ascomycota</taxon>
        <taxon>Pezizomycotina</taxon>
        <taxon>Eurotiomycetes</taxon>
        <taxon>Eurotiomycetidae</taxon>
        <taxon>Onygenales</taxon>
        <taxon>Ajellomycetaceae</taxon>
        <taxon>Emergomyces</taxon>
    </lineage>
</organism>
<protein>
    <submittedName>
        <fullName evidence="2">Uncharacterized protein</fullName>
    </submittedName>
</protein>
<keyword evidence="3" id="KW-1185">Reference proteome</keyword>
<comment type="caution">
    <text evidence="2">The sequence shown here is derived from an EMBL/GenBank/DDBJ whole genome shotgun (WGS) entry which is preliminary data.</text>
</comment>
<gene>
    <name evidence="2" type="ORF">AJ78_08991</name>
</gene>